<feature type="non-terminal residue" evidence="2">
    <location>
        <position position="80"/>
    </location>
</feature>
<evidence type="ECO:0000256" key="1">
    <source>
        <dbReference type="SAM" id="Coils"/>
    </source>
</evidence>
<feature type="non-terminal residue" evidence="2">
    <location>
        <position position="1"/>
    </location>
</feature>
<dbReference type="EMBL" id="LXQA010098115">
    <property type="protein sequence ID" value="MCI15820.1"/>
    <property type="molecule type" value="Genomic_DNA"/>
</dbReference>
<dbReference type="Proteomes" id="UP000265520">
    <property type="component" value="Unassembled WGS sequence"/>
</dbReference>
<evidence type="ECO:0000313" key="2">
    <source>
        <dbReference type="EMBL" id="MCI15820.1"/>
    </source>
</evidence>
<feature type="coiled-coil region" evidence="1">
    <location>
        <begin position="1"/>
        <end position="53"/>
    </location>
</feature>
<dbReference type="AlphaFoldDB" id="A0A392PWJ1"/>
<organism evidence="2 3">
    <name type="scientific">Trifolium medium</name>
    <dbReference type="NCBI Taxonomy" id="97028"/>
    <lineage>
        <taxon>Eukaryota</taxon>
        <taxon>Viridiplantae</taxon>
        <taxon>Streptophyta</taxon>
        <taxon>Embryophyta</taxon>
        <taxon>Tracheophyta</taxon>
        <taxon>Spermatophyta</taxon>
        <taxon>Magnoliopsida</taxon>
        <taxon>eudicotyledons</taxon>
        <taxon>Gunneridae</taxon>
        <taxon>Pentapetalae</taxon>
        <taxon>rosids</taxon>
        <taxon>fabids</taxon>
        <taxon>Fabales</taxon>
        <taxon>Fabaceae</taxon>
        <taxon>Papilionoideae</taxon>
        <taxon>50 kb inversion clade</taxon>
        <taxon>NPAAA clade</taxon>
        <taxon>Hologalegina</taxon>
        <taxon>IRL clade</taxon>
        <taxon>Trifolieae</taxon>
        <taxon>Trifolium</taxon>
    </lineage>
</organism>
<sequence>NNFEDFDIKKVEEQAAELEKDLIVKELETLDVLEELGATKRIVEDLKQQLQKEALKLSATPDLNSYEQVGTPVIKEMNKE</sequence>
<keyword evidence="3" id="KW-1185">Reference proteome</keyword>
<comment type="caution">
    <text evidence="2">The sequence shown here is derived from an EMBL/GenBank/DDBJ whole genome shotgun (WGS) entry which is preliminary data.</text>
</comment>
<name>A0A392PWJ1_9FABA</name>
<proteinExistence type="predicted"/>
<protein>
    <submittedName>
        <fullName evidence="2">WEB family protein</fullName>
    </submittedName>
</protein>
<keyword evidence="1" id="KW-0175">Coiled coil</keyword>
<evidence type="ECO:0000313" key="3">
    <source>
        <dbReference type="Proteomes" id="UP000265520"/>
    </source>
</evidence>
<accession>A0A392PWJ1</accession>
<reference evidence="2 3" key="1">
    <citation type="journal article" date="2018" name="Front. Plant Sci.">
        <title>Red Clover (Trifolium pratense) and Zigzag Clover (T. medium) - A Picture of Genomic Similarities and Differences.</title>
        <authorList>
            <person name="Dluhosova J."/>
            <person name="Istvanek J."/>
            <person name="Nedelnik J."/>
            <person name="Repkova J."/>
        </authorList>
    </citation>
    <scope>NUCLEOTIDE SEQUENCE [LARGE SCALE GENOMIC DNA]</scope>
    <source>
        <strain evidence="3">cv. 10/8</strain>
        <tissue evidence="2">Leaf</tissue>
    </source>
</reference>